<evidence type="ECO:0000259" key="2">
    <source>
        <dbReference type="Pfam" id="PF12089"/>
    </source>
</evidence>
<dbReference type="Proteomes" id="UP000214355">
    <property type="component" value="Chromosome I"/>
</dbReference>
<dbReference type="Pfam" id="PF12089">
    <property type="entry name" value="DUF3566"/>
    <property type="match status" value="1"/>
</dbReference>
<dbReference type="AlphaFoldDB" id="A0A1H2LBJ4"/>
<dbReference type="RefSeq" id="WP_091279389.1">
    <property type="nucleotide sequence ID" value="NZ_JABAPK010000004.1"/>
</dbReference>
<evidence type="ECO:0000313" key="3">
    <source>
        <dbReference type="EMBL" id="SDU78373.1"/>
    </source>
</evidence>
<proteinExistence type="predicted"/>
<reference evidence="4" key="1">
    <citation type="submission" date="2016-10" db="EMBL/GenBank/DDBJ databases">
        <authorList>
            <person name="Varghese N."/>
            <person name="Submissions S."/>
        </authorList>
    </citation>
    <scope>NUCLEOTIDE SEQUENCE [LARGE SCALE GENOMIC DNA]</scope>
    <source>
        <strain evidence="4">DSM 10002</strain>
    </source>
</reference>
<accession>A0A1H2LBJ4</accession>
<dbReference type="InterPro" id="IPR021949">
    <property type="entry name" value="DUF3566_TM"/>
</dbReference>
<keyword evidence="1" id="KW-0812">Transmembrane</keyword>
<protein>
    <recommendedName>
        <fullName evidence="2">DUF3566 domain-containing protein</fullName>
    </recommendedName>
</protein>
<evidence type="ECO:0000313" key="4">
    <source>
        <dbReference type="Proteomes" id="UP000214355"/>
    </source>
</evidence>
<evidence type="ECO:0000256" key="1">
    <source>
        <dbReference type="SAM" id="Phobius"/>
    </source>
</evidence>
<keyword evidence="1" id="KW-0472">Membrane</keyword>
<keyword evidence="4" id="KW-1185">Reference proteome</keyword>
<dbReference type="OrthoDB" id="3240216at2"/>
<keyword evidence="1" id="KW-1133">Transmembrane helix</keyword>
<organism evidence="3 4">
    <name type="scientific">Arcanobacterium phocae</name>
    <dbReference type="NCBI Taxonomy" id="131112"/>
    <lineage>
        <taxon>Bacteria</taxon>
        <taxon>Bacillati</taxon>
        <taxon>Actinomycetota</taxon>
        <taxon>Actinomycetes</taxon>
        <taxon>Actinomycetales</taxon>
        <taxon>Actinomycetaceae</taxon>
        <taxon>Arcanobacterium</taxon>
    </lineage>
</organism>
<sequence>MTTTPDETTPQPTMVQEVVPHEKQEVGIRRVKMTISRVDPWSALKLSFLVSVAIGIMLVIATAVLWFVLDSMHVWSQIDGLLKTLNSEALLQLGQFMEFGRVMSFSVVVGVIEIVLMTAFGALMALVYNVVAMLVGGLHVTVTDE</sequence>
<dbReference type="GeneID" id="65344200"/>
<feature type="transmembrane region" description="Helical" evidence="1">
    <location>
        <begin position="46"/>
        <end position="69"/>
    </location>
</feature>
<dbReference type="EMBL" id="LT629804">
    <property type="protein sequence ID" value="SDU78373.1"/>
    <property type="molecule type" value="Genomic_DNA"/>
</dbReference>
<feature type="domain" description="DUF3566" evidence="2">
    <location>
        <begin position="29"/>
        <end position="144"/>
    </location>
</feature>
<feature type="transmembrane region" description="Helical" evidence="1">
    <location>
        <begin position="105"/>
        <end position="128"/>
    </location>
</feature>
<dbReference type="STRING" id="131112.SAMN04489737_0450"/>
<gene>
    <name evidence="3" type="ORF">SAMN04489737_0450</name>
</gene>
<name>A0A1H2LBJ4_9ACTO</name>